<dbReference type="RefSeq" id="XP_002680968.1">
    <property type="nucleotide sequence ID" value="XM_002680922.1"/>
</dbReference>
<dbReference type="Proteomes" id="UP000006671">
    <property type="component" value="Unassembled WGS sequence"/>
</dbReference>
<dbReference type="GO" id="GO:0009691">
    <property type="term" value="P:cytokinin biosynthetic process"/>
    <property type="evidence" value="ECO:0007669"/>
    <property type="project" value="InterPro"/>
</dbReference>
<dbReference type="GeneID" id="8849673"/>
<dbReference type="NCBIfam" id="TIGR00730">
    <property type="entry name" value="Rossman fold protein, TIGR00730 family"/>
    <property type="match status" value="1"/>
</dbReference>
<dbReference type="Pfam" id="PF03641">
    <property type="entry name" value="Lysine_decarbox"/>
    <property type="match status" value="1"/>
</dbReference>
<dbReference type="OrthoDB" id="414463at2759"/>
<dbReference type="InParanoid" id="D2V567"/>
<dbReference type="SUPFAM" id="SSF102405">
    <property type="entry name" value="MCP/YpsA-like"/>
    <property type="match status" value="1"/>
</dbReference>
<dbReference type="GO" id="GO:0016799">
    <property type="term" value="F:hydrolase activity, hydrolyzing N-glycosyl compounds"/>
    <property type="evidence" value="ECO:0007669"/>
    <property type="project" value="TreeGrafter"/>
</dbReference>
<proteinExistence type="predicted"/>
<dbReference type="EMBL" id="GG738852">
    <property type="protein sequence ID" value="EFC48224.1"/>
    <property type="molecule type" value="Genomic_DNA"/>
</dbReference>
<dbReference type="Gene3D" id="3.40.50.450">
    <property type="match status" value="1"/>
</dbReference>
<accession>D2V567</accession>
<feature type="non-terminal residue" evidence="1">
    <location>
        <position position="1"/>
    </location>
</feature>
<evidence type="ECO:0000313" key="1">
    <source>
        <dbReference type="EMBL" id="EFC48224.1"/>
    </source>
</evidence>
<dbReference type="PANTHER" id="PTHR31223">
    <property type="entry name" value="LOG FAMILY PROTEIN YJL055W"/>
    <property type="match status" value="1"/>
</dbReference>
<dbReference type="AlphaFoldDB" id="D2V567"/>
<dbReference type="InterPro" id="IPR005269">
    <property type="entry name" value="LOG"/>
</dbReference>
<dbReference type="GO" id="GO:0005829">
    <property type="term" value="C:cytosol"/>
    <property type="evidence" value="ECO:0007669"/>
    <property type="project" value="TreeGrafter"/>
</dbReference>
<name>D2V567_NAEGR</name>
<organism evidence="2">
    <name type="scientific">Naegleria gruberi</name>
    <name type="common">Amoeba</name>
    <dbReference type="NCBI Taxonomy" id="5762"/>
    <lineage>
        <taxon>Eukaryota</taxon>
        <taxon>Discoba</taxon>
        <taxon>Heterolobosea</taxon>
        <taxon>Tetramitia</taxon>
        <taxon>Eutetramitia</taxon>
        <taxon>Vahlkampfiidae</taxon>
        <taxon>Naegleria</taxon>
    </lineage>
</organism>
<keyword evidence="2" id="KW-1185">Reference proteome</keyword>
<evidence type="ECO:0000313" key="2">
    <source>
        <dbReference type="Proteomes" id="UP000006671"/>
    </source>
</evidence>
<dbReference type="VEuPathDB" id="AmoebaDB:NAEGRDRAFT_3992"/>
<dbReference type="OMA" id="MDELWEA"/>
<sequence>VAVYCAASENLPDEYKQASTEVGKLLARSSISLKYGAGNCGLMFRVAKGCMDEGGYVTGILPQFMVDRNWHVDKNFISELIITESMHERKQLMIQNVCACIALPGGVGTLEEVLESITWKQLGLFDGEIIILNTNQYYAHLIMLLDRAEQDGFVGKGDSRKLFKVAETPEQVIE</sequence>
<feature type="non-terminal residue" evidence="1">
    <location>
        <position position="174"/>
    </location>
</feature>
<dbReference type="eggNOG" id="ENOG502QSR9">
    <property type="taxonomic scope" value="Eukaryota"/>
</dbReference>
<dbReference type="KEGG" id="ngr:NAEGRDRAFT_3992"/>
<dbReference type="PANTHER" id="PTHR31223:SF70">
    <property type="entry name" value="LOG FAMILY PROTEIN YJL055W"/>
    <property type="match status" value="1"/>
</dbReference>
<dbReference type="STRING" id="5762.D2V567"/>
<protein>
    <submittedName>
        <fullName evidence="1">Predicted protein</fullName>
    </submittedName>
</protein>
<dbReference type="InterPro" id="IPR031100">
    <property type="entry name" value="LOG_fam"/>
</dbReference>
<reference evidence="1 2" key="1">
    <citation type="journal article" date="2010" name="Cell">
        <title>The genome of Naegleria gruberi illuminates early eukaryotic versatility.</title>
        <authorList>
            <person name="Fritz-Laylin L.K."/>
            <person name="Prochnik S.E."/>
            <person name="Ginger M.L."/>
            <person name="Dacks J.B."/>
            <person name="Carpenter M.L."/>
            <person name="Field M.C."/>
            <person name="Kuo A."/>
            <person name="Paredez A."/>
            <person name="Chapman J."/>
            <person name="Pham J."/>
            <person name="Shu S."/>
            <person name="Neupane R."/>
            <person name="Cipriano M."/>
            <person name="Mancuso J."/>
            <person name="Tu H."/>
            <person name="Salamov A."/>
            <person name="Lindquist E."/>
            <person name="Shapiro H."/>
            <person name="Lucas S."/>
            <person name="Grigoriev I.V."/>
            <person name="Cande W.Z."/>
            <person name="Fulton C."/>
            <person name="Rokhsar D.S."/>
            <person name="Dawson S.C."/>
        </authorList>
    </citation>
    <scope>NUCLEOTIDE SEQUENCE [LARGE SCALE GENOMIC DNA]</scope>
    <source>
        <strain evidence="1 2">NEG-M</strain>
    </source>
</reference>
<gene>
    <name evidence="1" type="ORF">NAEGRDRAFT_3992</name>
</gene>